<dbReference type="AlphaFoldDB" id="N8ZPB2"/>
<comment type="caution">
    <text evidence="1">The sequence shown here is derived from an EMBL/GenBank/DDBJ whole genome shotgun (WGS) entry which is preliminary data.</text>
</comment>
<evidence type="ECO:0000313" key="1">
    <source>
        <dbReference type="EMBL" id="ENV33568.1"/>
    </source>
</evidence>
<dbReference type="GeneID" id="84209618"/>
<keyword evidence="2" id="KW-1185">Reference proteome</keyword>
<accession>N8ZPB2</accession>
<dbReference type="EMBL" id="APPN01000068">
    <property type="protein sequence ID" value="ENV33568.1"/>
    <property type="molecule type" value="Genomic_DNA"/>
</dbReference>
<dbReference type="HOGENOM" id="CLU_1998930_0_0_6"/>
<dbReference type="Proteomes" id="UP000013117">
    <property type="component" value="Unassembled WGS sequence"/>
</dbReference>
<proteinExistence type="predicted"/>
<dbReference type="RefSeq" id="WP_004863480.1">
    <property type="nucleotide sequence ID" value="NZ_ASYY01000103.1"/>
</dbReference>
<evidence type="ECO:0000313" key="2">
    <source>
        <dbReference type="Proteomes" id="UP000013117"/>
    </source>
</evidence>
<sequence>MIKRRIIMLKNLEKKKQNNTDVSLIFNGNKIYSVTNQLDIFDVENKKSNFIFGYCFWVSQPSLLVSSNKLIGLTYLLDKEYRDLVLKWVLNTNNPHLNIKSSKHTEYYGEKVGGMNCFLKCTGS</sequence>
<protein>
    <submittedName>
        <fullName evidence="1">Uncharacterized protein</fullName>
    </submittedName>
</protein>
<organism evidence="1 2">
    <name type="scientific">Acinetobacter gerneri DSM 14967 = CIP 107464 = MTCC 9824</name>
    <dbReference type="NCBI Taxonomy" id="1120926"/>
    <lineage>
        <taxon>Bacteria</taxon>
        <taxon>Pseudomonadati</taxon>
        <taxon>Pseudomonadota</taxon>
        <taxon>Gammaproteobacteria</taxon>
        <taxon>Moraxellales</taxon>
        <taxon>Moraxellaceae</taxon>
        <taxon>Acinetobacter</taxon>
    </lineage>
</organism>
<dbReference type="STRING" id="202952.GCA_000747725_00628"/>
<name>N8ZPB2_9GAMM</name>
<gene>
    <name evidence="1" type="ORF">F960_02280</name>
</gene>
<reference evidence="1 2" key="1">
    <citation type="submission" date="2013-02" db="EMBL/GenBank/DDBJ databases">
        <title>The Genome Sequence of Acinetobacter gerneri CIP 107464.</title>
        <authorList>
            <consortium name="The Broad Institute Genome Sequencing Platform"/>
            <consortium name="The Broad Institute Genome Sequencing Center for Infectious Disease"/>
            <person name="Cerqueira G."/>
            <person name="Feldgarden M."/>
            <person name="Courvalin P."/>
            <person name="Perichon B."/>
            <person name="Grillot-Courvalin C."/>
            <person name="Clermont D."/>
            <person name="Rocha E."/>
            <person name="Yoon E.-J."/>
            <person name="Nemec A."/>
            <person name="Walker B."/>
            <person name="Young S.K."/>
            <person name="Zeng Q."/>
            <person name="Gargeya S."/>
            <person name="Fitzgerald M."/>
            <person name="Haas B."/>
            <person name="Abouelleil A."/>
            <person name="Alvarado L."/>
            <person name="Arachchi H.M."/>
            <person name="Berlin A.M."/>
            <person name="Chapman S.B."/>
            <person name="Dewar J."/>
            <person name="Goldberg J."/>
            <person name="Griggs A."/>
            <person name="Gujja S."/>
            <person name="Hansen M."/>
            <person name="Howarth C."/>
            <person name="Imamovic A."/>
            <person name="Larimer J."/>
            <person name="McCowan C."/>
            <person name="Murphy C."/>
            <person name="Neiman D."/>
            <person name="Pearson M."/>
            <person name="Priest M."/>
            <person name="Roberts A."/>
            <person name="Saif S."/>
            <person name="Shea T."/>
            <person name="Sisk P."/>
            <person name="Sykes S."/>
            <person name="Wortman J."/>
            <person name="Nusbaum C."/>
            <person name="Birren B."/>
        </authorList>
    </citation>
    <scope>NUCLEOTIDE SEQUENCE [LARGE SCALE GENOMIC DNA]</scope>
    <source>
        <strain evidence="1 2">CIP 107464</strain>
    </source>
</reference>
<dbReference type="OrthoDB" id="9865743at2"/>